<reference evidence="3 4" key="1">
    <citation type="submission" date="2018-11" db="EMBL/GenBank/DDBJ databases">
        <authorList>
            <consortium name="Pathogen Informatics"/>
        </authorList>
    </citation>
    <scope>NUCLEOTIDE SEQUENCE [LARGE SCALE GENOMIC DNA]</scope>
</reference>
<dbReference type="PRINTS" id="PR01217">
    <property type="entry name" value="PRICHEXTENSN"/>
</dbReference>
<feature type="region of interest" description="Disordered" evidence="2">
    <location>
        <begin position="186"/>
        <end position="209"/>
    </location>
</feature>
<keyword evidence="4" id="KW-1185">Reference proteome</keyword>
<feature type="non-terminal residue" evidence="3">
    <location>
        <position position="378"/>
    </location>
</feature>
<dbReference type="Proteomes" id="UP000270094">
    <property type="component" value="Unassembled WGS sequence"/>
</dbReference>
<feature type="compositionally biased region" description="Pro residues" evidence="2">
    <location>
        <begin position="78"/>
        <end position="90"/>
    </location>
</feature>
<feature type="region of interest" description="Disordered" evidence="2">
    <location>
        <begin position="64"/>
        <end position="133"/>
    </location>
</feature>
<proteinExistence type="predicted"/>
<gene>
    <name evidence="3" type="ORF">SVUK_LOCUS4501</name>
</gene>
<dbReference type="AlphaFoldDB" id="A0A3P7INY1"/>
<feature type="coiled-coil region" evidence="1">
    <location>
        <begin position="329"/>
        <end position="360"/>
    </location>
</feature>
<evidence type="ECO:0000313" key="4">
    <source>
        <dbReference type="Proteomes" id="UP000270094"/>
    </source>
</evidence>
<feature type="compositionally biased region" description="Polar residues" evidence="2">
    <location>
        <begin position="193"/>
        <end position="206"/>
    </location>
</feature>
<feature type="region of interest" description="Disordered" evidence="2">
    <location>
        <begin position="226"/>
        <end position="287"/>
    </location>
</feature>
<protein>
    <submittedName>
        <fullName evidence="3">Uncharacterized protein</fullName>
    </submittedName>
</protein>
<evidence type="ECO:0000256" key="1">
    <source>
        <dbReference type="SAM" id="Coils"/>
    </source>
</evidence>
<feature type="compositionally biased region" description="Low complexity" evidence="2">
    <location>
        <begin position="252"/>
        <end position="274"/>
    </location>
</feature>
<evidence type="ECO:0000313" key="3">
    <source>
        <dbReference type="EMBL" id="VDM69503.1"/>
    </source>
</evidence>
<dbReference type="OrthoDB" id="5869846at2759"/>
<name>A0A3P7INY1_STRVU</name>
<keyword evidence="1" id="KW-0175">Coiled coil</keyword>
<organism evidence="3 4">
    <name type="scientific">Strongylus vulgaris</name>
    <name type="common">Blood worm</name>
    <dbReference type="NCBI Taxonomy" id="40348"/>
    <lineage>
        <taxon>Eukaryota</taxon>
        <taxon>Metazoa</taxon>
        <taxon>Ecdysozoa</taxon>
        <taxon>Nematoda</taxon>
        <taxon>Chromadorea</taxon>
        <taxon>Rhabditida</taxon>
        <taxon>Rhabditina</taxon>
        <taxon>Rhabditomorpha</taxon>
        <taxon>Strongyloidea</taxon>
        <taxon>Strongylidae</taxon>
        <taxon>Strongylus</taxon>
    </lineage>
</organism>
<feature type="compositionally biased region" description="Pro residues" evidence="2">
    <location>
        <begin position="110"/>
        <end position="133"/>
    </location>
</feature>
<feature type="compositionally biased region" description="Low complexity" evidence="2">
    <location>
        <begin position="228"/>
        <end position="241"/>
    </location>
</feature>
<sequence length="378" mass="41034">MSPTRMEKRTRKSLGEKIPLFRTPSPSKVNEKEKKVEGHRWSSSSTDSDIELCLKKEKKIEKTLSASSSLHDLSSRTPVPPIIAPPPPPTGVFSPGTQLPQPNIAAPTLTLPPPPPTLGIPLPPPGCNLPLPPTHLPPPPFPLPPLNPAIPMGAPGFNPLLPPPPSFCAPPPQTFVKRDLPKVSLRFVEDSPPHQTAQPGSSQQTLADRVASIFGADILGESSIVRPDSSASQQQGSSDAACGDDVDDMDVDIGSISPAPESMSVSPVEPVSKSGNEQRRRRRKAVDRQKRQFIRNVAVVAEATEKTIGEEIVDVVTKDFYKRVEGVSFEILEEVLAELRHELEEQKRNEAQEALRAQAQIVTQEKPSDVAQFCNPLD</sequence>
<accession>A0A3P7INY1</accession>
<dbReference type="EMBL" id="UYYB01012469">
    <property type="protein sequence ID" value="VDM69503.1"/>
    <property type="molecule type" value="Genomic_DNA"/>
</dbReference>
<feature type="compositionally biased region" description="Basic and acidic residues" evidence="2">
    <location>
        <begin position="29"/>
        <end position="40"/>
    </location>
</feature>
<feature type="region of interest" description="Disordered" evidence="2">
    <location>
        <begin position="1"/>
        <end position="48"/>
    </location>
</feature>
<evidence type="ECO:0000256" key="2">
    <source>
        <dbReference type="SAM" id="MobiDB-lite"/>
    </source>
</evidence>
<feature type="compositionally biased region" description="Acidic residues" evidence="2">
    <location>
        <begin position="242"/>
        <end position="251"/>
    </location>
</feature>